<keyword evidence="10" id="KW-1185">Reference proteome</keyword>
<dbReference type="Gene3D" id="6.10.340.10">
    <property type="match status" value="1"/>
</dbReference>
<evidence type="ECO:0000313" key="9">
    <source>
        <dbReference type="EMBL" id="OXM85420.1"/>
    </source>
</evidence>
<reference evidence="9 10" key="1">
    <citation type="submission" date="2017-07" db="EMBL/GenBank/DDBJ databases">
        <title>Genome sequencing and assembly of Paenibacillus rigui.</title>
        <authorList>
            <person name="Mayilraj S."/>
        </authorList>
    </citation>
    <scope>NUCLEOTIDE SEQUENCE [LARGE SCALE GENOMIC DNA]</scope>
    <source>
        <strain evidence="9 10">JCM 16352</strain>
    </source>
</reference>
<organism evidence="9 10">
    <name type="scientific">Paenibacillus rigui</name>
    <dbReference type="NCBI Taxonomy" id="554312"/>
    <lineage>
        <taxon>Bacteria</taxon>
        <taxon>Bacillati</taxon>
        <taxon>Bacillota</taxon>
        <taxon>Bacilli</taxon>
        <taxon>Bacillales</taxon>
        <taxon>Paenibacillaceae</taxon>
        <taxon>Paenibacillus</taxon>
    </lineage>
</organism>
<keyword evidence="5 9" id="KW-0418">Kinase</keyword>
<evidence type="ECO:0000256" key="6">
    <source>
        <dbReference type="ARBA" id="ARBA00023136"/>
    </source>
</evidence>
<keyword evidence="7" id="KW-0812">Transmembrane</keyword>
<dbReference type="RefSeq" id="WP_094015781.1">
    <property type="nucleotide sequence ID" value="NZ_NMQW01000022.1"/>
</dbReference>
<evidence type="ECO:0000256" key="4">
    <source>
        <dbReference type="ARBA" id="ARBA00022679"/>
    </source>
</evidence>
<gene>
    <name evidence="9" type="ORF">CF651_15535</name>
</gene>
<evidence type="ECO:0000256" key="1">
    <source>
        <dbReference type="ARBA" id="ARBA00004651"/>
    </source>
</evidence>
<dbReference type="OrthoDB" id="2521939at2"/>
<dbReference type="InterPro" id="IPR036890">
    <property type="entry name" value="HATPase_C_sf"/>
</dbReference>
<dbReference type="AlphaFoldDB" id="A0A229UPY4"/>
<proteinExistence type="predicted"/>
<evidence type="ECO:0000313" key="10">
    <source>
        <dbReference type="Proteomes" id="UP000215509"/>
    </source>
</evidence>
<dbReference type="PROSITE" id="PS50885">
    <property type="entry name" value="HAMP"/>
    <property type="match status" value="1"/>
</dbReference>
<dbReference type="Proteomes" id="UP000215509">
    <property type="component" value="Unassembled WGS sequence"/>
</dbReference>
<protein>
    <submittedName>
        <fullName evidence="9">Two-component sensor histidine kinase</fullName>
    </submittedName>
</protein>
<keyword evidence="6 7" id="KW-0472">Membrane</keyword>
<dbReference type="CDD" id="cd06225">
    <property type="entry name" value="HAMP"/>
    <property type="match status" value="1"/>
</dbReference>
<keyword evidence="3" id="KW-0597">Phosphoprotein</keyword>
<dbReference type="InterPro" id="IPR010559">
    <property type="entry name" value="Sig_transdc_His_kin_internal"/>
</dbReference>
<dbReference type="InterPro" id="IPR003660">
    <property type="entry name" value="HAMP_dom"/>
</dbReference>
<dbReference type="GO" id="GO:0005886">
    <property type="term" value="C:plasma membrane"/>
    <property type="evidence" value="ECO:0007669"/>
    <property type="project" value="UniProtKB-SubCell"/>
</dbReference>
<dbReference type="GO" id="GO:0000155">
    <property type="term" value="F:phosphorelay sensor kinase activity"/>
    <property type="evidence" value="ECO:0007669"/>
    <property type="project" value="InterPro"/>
</dbReference>
<dbReference type="InterPro" id="IPR003594">
    <property type="entry name" value="HATPase_dom"/>
</dbReference>
<dbReference type="InterPro" id="IPR050640">
    <property type="entry name" value="Bact_2-comp_sensor_kinase"/>
</dbReference>
<keyword evidence="7" id="KW-1133">Transmembrane helix</keyword>
<evidence type="ECO:0000256" key="3">
    <source>
        <dbReference type="ARBA" id="ARBA00022553"/>
    </source>
</evidence>
<comment type="subcellular location">
    <subcellularLocation>
        <location evidence="1">Cell membrane</location>
        <topology evidence="1">Multi-pass membrane protein</topology>
    </subcellularLocation>
</comment>
<evidence type="ECO:0000256" key="5">
    <source>
        <dbReference type="ARBA" id="ARBA00022777"/>
    </source>
</evidence>
<dbReference type="SUPFAM" id="SSF158472">
    <property type="entry name" value="HAMP domain-like"/>
    <property type="match status" value="1"/>
</dbReference>
<dbReference type="SUPFAM" id="SSF55874">
    <property type="entry name" value="ATPase domain of HSP90 chaperone/DNA topoisomerase II/histidine kinase"/>
    <property type="match status" value="1"/>
</dbReference>
<feature type="domain" description="HAMP" evidence="8">
    <location>
        <begin position="296"/>
        <end position="348"/>
    </location>
</feature>
<keyword evidence="4" id="KW-0808">Transferase</keyword>
<evidence type="ECO:0000259" key="8">
    <source>
        <dbReference type="PROSITE" id="PS50885"/>
    </source>
</evidence>
<evidence type="ECO:0000256" key="2">
    <source>
        <dbReference type="ARBA" id="ARBA00022475"/>
    </source>
</evidence>
<feature type="transmembrane region" description="Helical" evidence="7">
    <location>
        <begin position="275"/>
        <end position="295"/>
    </location>
</feature>
<name>A0A229UPY4_9BACL</name>
<comment type="caution">
    <text evidence="9">The sequence shown here is derived from an EMBL/GenBank/DDBJ whole genome shotgun (WGS) entry which is preliminary data.</text>
</comment>
<accession>A0A229UPY4</accession>
<dbReference type="Pfam" id="PF02518">
    <property type="entry name" value="HATPase_c"/>
    <property type="match status" value="1"/>
</dbReference>
<feature type="transmembrane region" description="Helical" evidence="7">
    <location>
        <begin position="7"/>
        <end position="28"/>
    </location>
</feature>
<dbReference type="Gene3D" id="3.30.565.10">
    <property type="entry name" value="Histidine kinase-like ATPase, C-terminal domain"/>
    <property type="match status" value="1"/>
</dbReference>
<dbReference type="EMBL" id="NMQW01000022">
    <property type="protein sequence ID" value="OXM85420.1"/>
    <property type="molecule type" value="Genomic_DNA"/>
</dbReference>
<keyword evidence="2" id="KW-1003">Cell membrane</keyword>
<dbReference type="Pfam" id="PF00672">
    <property type="entry name" value="HAMP"/>
    <property type="match status" value="1"/>
</dbReference>
<dbReference type="Pfam" id="PF06580">
    <property type="entry name" value="His_kinase"/>
    <property type="match status" value="1"/>
</dbReference>
<dbReference type="SMART" id="SM00304">
    <property type="entry name" value="HAMP"/>
    <property type="match status" value="1"/>
</dbReference>
<sequence>MNLKMNTFGKVIALIICLLVPIIVLYGYSHQVSVNVVKQTVEDGNRNRLSFFMSQMESMIEQLTKYSVIASKDYSIMEYLNGRNQSSPVVQVQRRQRISEMLNMQIATSSWNNQLILYVTDSKEVISTDYSVTYNESYIRGSEFKRWSHRKLGDQTFFSRLKESDKPNLLVEVRFADDNIENMLNLLKQGGETDPFLYQKGQEPLTNRTANQALVKGVIEQLDRIALDRSGSQTITLKEQKYVVNYIRSESLGWYLVDFVPLEKIYSPITVNRNLFYIIVGLLLLLSILVTLLLYRNVQRPIRLLIRGVQRIKDGQYSVRLKKQPNNEFDFLFNSFDEMAEQIQELIEKVYKETLRSKEATLKQLQSQINPHFLYNCLFYIKSMASLGEKEAVAAMALNLGEYYRYTTRTEKTMTTLREELKLVDNYLTIQNLRIQRFHYEIDIPEAMLDLSIPRLLLQPLVENAIIHGIENSPEFGIIYVSGVTEDGLHRLIVDDNGKGISMDEMARLQKELELPMEEETGCGLWNIHQRLVHMYEGRSGLSFSLSPMNGFRVMMAWEQRSDDVLKKGEA</sequence>
<evidence type="ECO:0000256" key="7">
    <source>
        <dbReference type="SAM" id="Phobius"/>
    </source>
</evidence>
<dbReference type="PANTHER" id="PTHR34220:SF7">
    <property type="entry name" value="SENSOR HISTIDINE KINASE YPDA"/>
    <property type="match status" value="1"/>
</dbReference>
<dbReference type="PANTHER" id="PTHR34220">
    <property type="entry name" value="SENSOR HISTIDINE KINASE YPDA"/>
    <property type="match status" value="1"/>
</dbReference>